<evidence type="ECO:0000256" key="8">
    <source>
        <dbReference type="ARBA" id="ARBA00023034"/>
    </source>
</evidence>
<dbReference type="GO" id="GO:0046872">
    <property type="term" value="F:metal ion binding"/>
    <property type="evidence" value="ECO:0007669"/>
    <property type="project" value="UniProtKB-KW"/>
</dbReference>
<dbReference type="FunFam" id="3.40.50.300:FF:003500">
    <property type="entry name" value="ADP-ribosylation factor 1"/>
    <property type="match status" value="1"/>
</dbReference>
<keyword evidence="5 11" id="KW-0547">Nucleotide-binding</keyword>
<dbReference type="InterPro" id="IPR024156">
    <property type="entry name" value="Small_GTPase_ARF"/>
</dbReference>
<evidence type="ECO:0000256" key="13">
    <source>
        <dbReference type="SAM" id="SignalP"/>
    </source>
</evidence>
<evidence type="ECO:0000256" key="2">
    <source>
        <dbReference type="ARBA" id="ARBA00010290"/>
    </source>
</evidence>
<name>A0AAD9PDS1_RIDPI</name>
<keyword evidence="12" id="KW-0479">Metal-binding</keyword>
<feature type="binding site" evidence="11">
    <location>
        <begin position="27"/>
        <end position="34"/>
    </location>
    <ligand>
        <name>GTP</name>
        <dbReference type="ChEBI" id="CHEBI:37565"/>
    </ligand>
</feature>
<feature type="binding site" evidence="12">
    <location>
        <position position="51"/>
    </location>
    <ligand>
        <name>Mg(2+)</name>
        <dbReference type="ChEBI" id="CHEBI:18420"/>
    </ligand>
</feature>
<protein>
    <recommendedName>
        <fullName evidence="16">ADP-ribosylation factor</fullName>
    </recommendedName>
</protein>
<evidence type="ECO:0000256" key="4">
    <source>
        <dbReference type="ARBA" id="ARBA00022707"/>
    </source>
</evidence>
<evidence type="ECO:0000256" key="5">
    <source>
        <dbReference type="ARBA" id="ARBA00022741"/>
    </source>
</evidence>
<keyword evidence="10" id="KW-0449">Lipoprotein</keyword>
<dbReference type="SUPFAM" id="SSF52540">
    <property type="entry name" value="P-loop containing nucleoside triphosphate hydrolases"/>
    <property type="match status" value="1"/>
</dbReference>
<dbReference type="SMART" id="SM00177">
    <property type="entry name" value="ARF"/>
    <property type="match status" value="1"/>
</dbReference>
<feature type="chain" id="PRO_5042026952" description="ADP-ribosylation factor" evidence="13">
    <location>
        <begin position="17"/>
        <end position="192"/>
    </location>
</feature>
<evidence type="ECO:0000256" key="6">
    <source>
        <dbReference type="ARBA" id="ARBA00022892"/>
    </source>
</evidence>
<evidence type="ECO:0000256" key="7">
    <source>
        <dbReference type="ARBA" id="ARBA00022927"/>
    </source>
</evidence>
<dbReference type="Proteomes" id="UP001209878">
    <property type="component" value="Unassembled WGS sequence"/>
</dbReference>
<evidence type="ECO:0008006" key="16">
    <source>
        <dbReference type="Google" id="ProtNLM"/>
    </source>
</evidence>
<dbReference type="InterPro" id="IPR027417">
    <property type="entry name" value="P-loop_NTPase"/>
</dbReference>
<organism evidence="14 15">
    <name type="scientific">Ridgeia piscesae</name>
    <name type="common">Tubeworm</name>
    <dbReference type="NCBI Taxonomy" id="27915"/>
    <lineage>
        <taxon>Eukaryota</taxon>
        <taxon>Metazoa</taxon>
        <taxon>Spiralia</taxon>
        <taxon>Lophotrochozoa</taxon>
        <taxon>Annelida</taxon>
        <taxon>Polychaeta</taxon>
        <taxon>Sedentaria</taxon>
        <taxon>Canalipalpata</taxon>
        <taxon>Sabellida</taxon>
        <taxon>Siboglinidae</taxon>
        <taxon>Ridgeia</taxon>
    </lineage>
</organism>
<dbReference type="Gene3D" id="3.40.50.300">
    <property type="entry name" value="P-loop containing nucleotide triphosphate hydrolases"/>
    <property type="match status" value="1"/>
</dbReference>
<keyword evidence="4" id="KW-0519">Myristate</keyword>
<dbReference type="AlphaFoldDB" id="A0AAD9PDS1"/>
<dbReference type="GO" id="GO:0003924">
    <property type="term" value="F:GTPase activity"/>
    <property type="evidence" value="ECO:0007669"/>
    <property type="project" value="InterPro"/>
</dbReference>
<evidence type="ECO:0000313" key="14">
    <source>
        <dbReference type="EMBL" id="KAK2192937.1"/>
    </source>
</evidence>
<keyword evidence="6" id="KW-0931">ER-Golgi transport</keyword>
<dbReference type="GO" id="GO:0005794">
    <property type="term" value="C:Golgi apparatus"/>
    <property type="evidence" value="ECO:0007669"/>
    <property type="project" value="UniProtKB-SubCell"/>
</dbReference>
<comment type="subcellular location">
    <subcellularLocation>
        <location evidence="1">Golgi apparatus</location>
    </subcellularLocation>
</comment>
<feature type="signal peptide" evidence="13">
    <location>
        <begin position="1"/>
        <end position="16"/>
    </location>
</feature>
<keyword evidence="3" id="KW-0813">Transport</keyword>
<keyword evidence="13" id="KW-0732">Signal</keyword>
<comment type="caution">
    <text evidence="14">The sequence shown here is derived from an EMBL/GenBank/DDBJ whole genome shotgun (WGS) entry which is preliminary data.</text>
</comment>
<keyword evidence="15" id="KW-1185">Reference proteome</keyword>
<dbReference type="GO" id="GO:0005525">
    <property type="term" value="F:GTP binding"/>
    <property type="evidence" value="ECO:0007669"/>
    <property type="project" value="UniProtKB-KW"/>
</dbReference>
<evidence type="ECO:0000256" key="12">
    <source>
        <dbReference type="PIRSR" id="PIRSR606689-2"/>
    </source>
</evidence>
<evidence type="ECO:0000313" key="15">
    <source>
        <dbReference type="Proteomes" id="UP001209878"/>
    </source>
</evidence>
<evidence type="ECO:0000256" key="10">
    <source>
        <dbReference type="ARBA" id="ARBA00023288"/>
    </source>
</evidence>
<dbReference type="PROSITE" id="PS51417">
    <property type="entry name" value="ARF"/>
    <property type="match status" value="1"/>
</dbReference>
<dbReference type="GO" id="GO:0016192">
    <property type="term" value="P:vesicle-mediated transport"/>
    <property type="evidence" value="ECO:0007669"/>
    <property type="project" value="UniProtKB-KW"/>
</dbReference>
<keyword evidence="9 11" id="KW-0342">GTP-binding</keyword>
<gene>
    <name evidence="14" type="ORF">NP493_20g08018</name>
</gene>
<sequence length="192" mass="21335">MGLLLSRLTTLFSSFGADVPARILMLGLDAAGKTTILYKVKLNENVVTIPTIGFNVETVQPHKGISFTVWDVGGQDEDQEALAALFPQHRSCDRDRFKEAKLELFNVLDRFEITGAATPGELISEFGMHELRDRKWYVQAACAVTGEGIYESMETLAGYVKDFKSHHNYYSLVALVDTYIAYGGTSGFLHFV</sequence>
<dbReference type="InterPro" id="IPR006689">
    <property type="entry name" value="Small_GTPase_ARF/SAR"/>
</dbReference>
<evidence type="ECO:0000256" key="3">
    <source>
        <dbReference type="ARBA" id="ARBA00022448"/>
    </source>
</evidence>
<evidence type="ECO:0000256" key="11">
    <source>
        <dbReference type="PIRSR" id="PIRSR606689-1"/>
    </source>
</evidence>
<evidence type="ECO:0000256" key="1">
    <source>
        <dbReference type="ARBA" id="ARBA00004555"/>
    </source>
</evidence>
<reference evidence="14" key="1">
    <citation type="journal article" date="2023" name="Mol. Biol. Evol.">
        <title>Third-Generation Sequencing Reveals the Adaptive Role of the Epigenome in Three Deep-Sea Polychaetes.</title>
        <authorList>
            <person name="Perez M."/>
            <person name="Aroh O."/>
            <person name="Sun Y."/>
            <person name="Lan Y."/>
            <person name="Juniper S.K."/>
            <person name="Young C.R."/>
            <person name="Angers B."/>
            <person name="Qian P.Y."/>
        </authorList>
    </citation>
    <scope>NUCLEOTIDE SEQUENCE</scope>
    <source>
        <strain evidence="14">R07B-5</strain>
    </source>
</reference>
<feature type="binding site" evidence="11">
    <location>
        <position position="74"/>
    </location>
    <ligand>
        <name>GTP</name>
        <dbReference type="ChEBI" id="CHEBI:37565"/>
    </ligand>
</feature>
<accession>A0AAD9PDS1</accession>
<dbReference type="PANTHER" id="PTHR11711">
    <property type="entry name" value="ADP RIBOSYLATION FACTOR-RELATED"/>
    <property type="match status" value="1"/>
</dbReference>
<comment type="similarity">
    <text evidence="2">Belongs to the small GTPase superfamily. Arf family.</text>
</comment>
<proteinExistence type="inferred from homology"/>
<evidence type="ECO:0000256" key="9">
    <source>
        <dbReference type="ARBA" id="ARBA00023134"/>
    </source>
</evidence>
<keyword evidence="12" id="KW-0460">Magnesium</keyword>
<keyword evidence="8" id="KW-0333">Golgi apparatus</keyword>
<keyword evidence="7" id="KW-0653">Protein transport</keyword>
<dbReference type="EMBL" id="JAODUO010000020">
    <property type="protein sequence ID" value="KAK2192937.1"/>
    <property type="molecule type" value="Genomic_DNA"/>
</dbReference>
<dbReference type="Pfam" id="PF00025">
    <property type="entry name" value="Arf"/>
    <property type="match status" value="1"/>
</dbReference>
<dbReference type="GO" id="GO:0015031">
    <property type="term" value="P:protein transport"/>
    <property type="evidence" value="ECO:0007669"/>
    <property type="project" value="UniProtKB-KW"/>
</dbReference>
<feature type="binding site" evidence="12">
    <location>
        <position position="34"/>
    </location>
    <ligand>
        <name>Mg(2+)</name>
        <dbReference type="ChEBI" id="CHEBI:18420"/>
    </ligand>
</feature>